<dbReference type="NCBIfam" id="TIGR00745">
    <property type="entry name" value="apbA_panE"/>
    <property type="match status" value="1"/>
</dbReference>
<dbReference type="FunFam" id="1.10.1040.10:FF:000017">
    <property type="entry name" value="2-dehydropantoate 2-reductase"/>
    <property type="match status" value="1"/>
</dbReference>
<dbReference type="PANTHER" id="PTHR21708">
    <property type="entry name" value="PROBABLE 2-DEHYDROPANTOATE 2-REDUCTASE"/>
    <property type="match status" value="1"/>
</dbReference>
<dbReference type="GO" id="GO:0008677">
    <property type="term" value="F:2-dehydropantoate 2-reductase activity"/>
    <property type="evidence" value="ECO:0007669"/>
    <property type="project" value="UniProtKB-EC"/>
</dbReference>
<dbReference type="Gene3D" id="1.10.1040.10">
    <property type="entry name" value="N-(1-d-carboxylethyl)-l-norvaline Dehydrogenase, domain 2"/>
    <property type="match status" value="1"/>
</dbReference>
<dbReference type="Gene3D" id="3.40.50.720">
    <property type="entry name" value="NAD(P)-binding Rossmann-like Domain"/>
    <property type="match status" value="2"/>
</dbReference>
<comment type="caution">
    <text evidence="6">The sequence shown here is derived from an EMBL/GenBank/DDBJ whole genome shotgun (WGS) entry which is preliminary data.</text>
</comment>
<dbReference type="Pfam" id="PF08546">
    <property type="entry name" value="ApbA_C"/>
    <property type="match status" value="1"/>
</dbReference>
<dbReference type="GO" id="GO:0005737">
    <property type="term" value="C:cytoplasm"/>
    <property type="evidence" value="ECO:0007669"/>
    <property type="project" value="TreeGrafter"/>
</dbReference>
<dbReference type="RefSeq" id="XP_013325809.1">
    <property type="nucleotide sequence ID" value="XM_013470355.1"/>
</dbReference>
<gene>
    <name evidence="6" type="ORF">T310_6848</name>
</gene>
<keyword evidence="7" id="KW-1185">Reference proteome</keyword>
<dbReference type="InterPro" id="IPR008927">
    <property type="entry name" value="6-PGluconate_DH-like_C_sf"/>
</dbReference>
<evidence type="ECO:0000259" key="5">
    <source>
        <dbReference type="Pfam" id="PF08546"/>
    </source>
</evidence>
<name>A0A0F4YLP6_RASE3</name>
<dbReference type="EC" id="1.1.1.169" evidence="6"/>
<dbReference type="InterPro" id="IPR036291">
    <property type="entry name" value="NAD(P)-bd_dom_sf"/>
</dbReference>
<dbReference type="Pfam" id="PF02558">
    <property type="entry name" value="ApbA"/>
    <property type="match status" value="1"/>
</dbReference>
<sequence>MSDEQIDVLLFGLGAIGSFYSFILSRSNRVRLSVVARSNYDAVKSRVCLLPRCIVPGYTELADDEYVQGFIIDSQNHGRHTVTPFKVVRTPAEANQTYDYVVCAHKAIDQEAAVAQLAPVIDQDRTTIVLIQNGVGNEEPFRKAYPRSTIITCVTWTGATQVEPGLVQHTKSENMQIGLFPNDSADQSVEHSRLDTFASLLTAGGTVFQAIDDIQRQRWEKVVWNAAWNSLTTLTLLDTRSWLDSSPEAMPITRRLMHEVIAVGRACGVSTLDDDIVDKLINRILGMPGIGSSMQTDYKEGRPLEVDAILGYPFRKSKELGLSTPTLDTIYAIVMGVDRRWVCPLNLVIIEWIEKCTISDTRPSW</sequence>
<proteinExistence type="inferred from homology"/>
<dbReference type="InterPro" id="IPR013328">
    <property type="entry name" value="6PGD_dom2"/>
</dbReference>
<dbReference type="InterPro" id="IPR051402">
    <property type="entry name" value="KPR-Related"/>
</dbReference>
<dbReference type="STRING" id="1408163.A0A0F4YLP6"/>
<evidence type="ECO:0000313" key="7">
    <source>
        <dbReference type="Proteomes" id="UP000053958"/>
    </source>
</evidence>
<dbReference type="FunFam" id="3.40.50.720:FF:000609">
    <property type="entry name" value="2-dehydropantoate 2-reductase"/>
    <property type="match status" value="1"/>
</dbReference>
<dbReference type="InterPro" id="IPR003710">
    <property type="entry name" value="ApbA"/>
</dbReference>
<dbReference type="SUPFAM" id="SSF48179">
    <property type="entry name" value="6-phosphogluconate dehydrogenase C-terminal domain-like"/>
    <property type="match status" value="1"/>
</dbReference>
<dbReference type="OrthoDB" id="3609at2759"/>
<dbReference type="InterPro" id="IPR013332">
    <property type="entry name" value="KPR_N"/>
</dbReference>
<protein>
    <submittedName>
        <fullName evidence="6">2-dehydropantoate 2-reductase</fullName>
        <ecNumber evidence="6">1.1.1.169</ecNumber>
    </submittedName>
</protein>
<keyword evidence="2" id="KW-0521">NADP</keyword>
<evidence type="ECO:0000256" key="1">
    <source>
        <dbReference type="ARBA" id="ARBA00007870"/>
    </source>
</evidence>
<evidence type="ECO:0000313" key="6">
    <source>
        <dbReference type="EMBL" id="KKA19197.1"/>
    </source>
</evidence>
<dbReference type="PANTHER" id="PTHR21708:SF40">
    <property type="entry name" value="REDUCTASE FAMILY PROTEIN, PUTATIVE (AFU_ORTHOLOGUE AFUA_2G14497)-RELATED"/>
    <property type="match status" value="1"/>
</dbReference>
<dbReference type="InterPro" id="IPR013752">
    <property type="entry name" value="KPA_reductase"/>
</dbReference>
<reference evidence="6 7" key="1">
    <citation type="submission" date="2015-04" db="EMBL/GenBank/DDBJ databases">
        <authorList>
            <person name="Heijne W.H."/>
            <person name="Fedorova N.D."/>
            <person name="Nierman W.C."/>
            <person name="Vollebregt A.W."/>
            <person name="Zhao Z."/>
            <person name="Wu L."/>
            <person name="Kumar M."/>
            <person name="Stam H."/>
            <person name="van den Berg M.A."/>
            <person name="Pel H.J."/>
        </authorList>
    </citation>
    <scope>NUCLEOTIDE SEQUENCE [LARGE SCALE GENOMIC DNA]</scope>
    <source>
        <strain evidence="6 7">CBS 393.64</strain>
    </source>
</reference>
<evidence type="ECO:0000256" key="2">
    <source>
        <dbReference type="ARBA" id="ARBA00022857"/>
    </source>
</evidence>
<accession>A0A0F4YLP6</accession>
<organism evidence="6 7">
    <name type="scientific">Rasamsonia emersonii (strain ATCC 16479 / CBS 393.64 / IMI 116815)</name>
    <dbReference type="NCBI Taxonomy" id="1408163"/>
    <lineage>
        <taxon>Eukaryota</taxon>
        <taxon>Fungi</taxon>
        <taxon>Dikarya</taxon>
        <taxon>Ascomycota</taxon>
        <taxon>Pezizomycotina</taxon>
        <taxon>Eurotiomycetes</taxon>
        <taxon>Eurotiomycetidae</taxon>
        <taxon>Eurotiales</taxon>
        <taxon>Trichocomaceae</taxon>
        <taxon>Rasamsonia</taxon>
    </lineage>
</organism>
<keyword evidence="3 6" id="KW-0560">Oxidoreductase</keyword>
<feature type="domain" description="Ketopantoate reductase N-terminal" evidence="4">
    <location>
        <begin position="9"/>
        <end position="181"/>
    </location>
</feature>
<evidence type="ECO:0000256" key="3">
    <source>
        <dbReference type="ARBA" id="ARBA00023002"/>
    </source>
</evidence>
<comment type="similarity">
    <text evidence="1">Belongs to the ketopantoate reductase family.</text>
</comment>
<dbReference type="AlphaFoldDB" id="A0A0F4YLP6"/>
<dbReference type="Proteomes" id="UP000053958">
    <property type="component" value="Unassembled WGS sequence"/>
</dbReference>
<dbReference type="GO" id="GO:0015940">
    <property type="term" value="P:pantothenate biosynthetic process"/>
    <property type="evidence" value="ECO:0007669"/>
    <property type="project" value="InterPro"/>
</dbReference>
<dbReference type="EMBL" id="LASV01000372">
    <property type="protein sequence ID" value="KKA19197.1"/>
    <property type="molecule type" value="Genomic_DNA"/>
</dbReference>
<dbReference type="GeneID" id="25319130"/>
<feature type="domain" description="Ketopantoate reductase C-terminal" evidence="5">
    <location>
        <begin position="213"/>
        <end position="336"/>
    </location>
</feature>
<evidence type="ECO:0000259" key="4">
    <source>
        <dbReference type="Pfam" id="PF02558"/>
    </source>
</evidence>
<dbReference type="SUPFAM" id="SSF51735">
    <property type="entry name" value="NAD(P)-binding Rossmann-fold domains"/>
    <property type="match status" value="1"/>
</dbReference>